<sequence length="1824" mass="206345">MASSSQPSSISRLDQVFTLLENGASSVARKAAAKQLGDVQKKHPHELNNLFAKLLPYICHHEWDARIAAAEAVESIINQIPVWDPTPAVKQEPSDCIFPDGDRLTFEKFDIDKLLAHSQLLLGSSGNEYKLPPEMEGLDAQERVKRQRKMIEKRIGLTMAGSQSLGVSSDDLFNDEDLVVKAEEVPERWLESEKKSKPVNPSVVLQLDKNMSSRERNRAKRKAKLLMKQVSKEVPMHTEGKNSDGQPAKKRRKGETAMNVHNKNLIQCEDVPKHDPSPDDWTSWPFNWISDELINLLFNPSWENRHGACLALRNIMKKHGKGSGRHRNMDKQQLTESNQSWLVDLAIRLLCVISLDRFADFVSDQVVAPVRESCAQTLSVVVAILHEKHVFDVIKLLLYLLSKDEWEVRQSAMLSIQYIVAVRQDLQSGILDICFPSILKGLHDSDGDVRNVSAKALLPTTDLLYSNAKYERELNALLSMLWNGLKEYDELTASTQSVLLLLSKLIRVVSFDKICQSKKPQNLLTYLWPFFHHALGSVREASLLTVLTFLNDEKDRKLTWLSTICLDGLWNIFQCCLLEPNQNIRSLSMEVFISFVRKCPCESLLLCAYHVPKWLDLVCQPTLVPYDAASLIDVNHITNPANLNTKMSKNDQQKMIGGIISTSQVDGDIEEYIMKSRECVARMIGIFCCHYLHSIPENSSPDSPAAIIKTHLLFFLSSQLAIKRIIAALVITNWWEETLHFALPFPSSVSAEIHCALYKVQSEYLYFSEITTKFCQIQSDIKSLLNSISMSGVNTQMISTKAVYSFDEVLDICVKQFPQIVPRSSKGLMEQRNLLLKLTETAQSMQTSLDRQVKSYAAAAIVGAAQCVKNQHELWKLPVKLNPIIRPLMDSIKKEQNFVVRCSISTAVARLLGLCADRVPCPNVKLIRNLCNFLTSSSVHCPRPDDLKNEFSDEALKACALPRERIKTDGLLTQLRRTEESLIEISKKKRGGEKMDNSDKTVCTTGFKGAQQCLQAICEMYQCNFMDMVPYLWEMVSLLQNSNISNTIDISNEDVDNILKSLITFQVIIPVISEENLQEKIFGLLTNIVSLSWSNSSCLRFLSARCIAVVAKHMPDKAMPIVVDQVLCNLDITKDIYKRKGSIETIANIITEMGMAVVSYTILLIVPLLGCMSDHDTQIRLLSTHCFAQLIQFIPVEASIPDALNMPENLIDRKKKDRRFLEQLLNSQSLESYEVPVRIKATLRSYQKDGVKWLAFLNRYKLHGVLCDEMGLGKTLQTICIIASDHYYKMKKHKEENPVENMKLTSLVVCPPTLTGHWVEEIRKFCDDLDPLQYAGNPQERARLQGEVKKHNIVVASYEVVRNDITFFSKIKWNYYVLDEGHAIRNGKSKTSQRIKSLFSNHRLILTGTPIQNSVLELWSLFDFLIPGFLGSEQEFNLRYTKPILASRDAKSSSKEQENGLLAMEALHRQVLPFMLRRMKEDVLQDLPPKIIQDYYCDLSPLQLQLYEDFAKSRAKKNAESSINTIDADKDQKSRMKGASHVFQALQYLQKVCNHPLFVVTPNHPQFKPILGQLKNANTSLHDIKHATKLTALRQLLLDCGIGVTGDSFAEQSVVNQHRALIFCQHKNLLDIIENDLLTALMPSVTFLRLDGGIPANQRFSIVSRFNNDPSIDILLLTTKVGGLGLNLTGADTVIFVEHDWNPMVDLQAMDRAHRIGQKKVVNVYRLITRGTLEEKILGLQKFKLSIANTVVGDDNRGLQSMGTNQVLGLFTLDKSTTSKAKSSSEASSRGLRSMMEGLEELWDQSQYDEEYNLDNFIQKLSDK</sequence>
<dbReference type="InterPro" id="IPR049730">
    <property type="entry name" value="SNF2/RAD54-like_C"/>
</dbReference>
<dbReference type="PANTHER" id="PTHR36498:SF1">
    <property type="entry name" value="TATA-BINDING PROTEIN-ASSOCIATED FACTOR 172"/>
    <property type="match status" value="1"/>
</dbReference>
<dbReference type="CDD" id="cd18793">
    <property type="entry name" value="SF2_C_SNF"/>
    <property type="match status" value="1"/>
</dbReference>
<organism evidence="12 13">
    <name type="scientific">Clavelina lepadiformis</name>
    <name type="common">Light-bulb sea squirt</name>
    <name type="synonym">Ascidia lepadiformis</name>
    <dbReference type="NCBI Taxonomy" id="159417"/>
    <lineage>
        <taxon>Eukaryota</taxon>
        <taxon>Metazoa</taxon>
        <taxon>Chordata</taxon>
        <taxon>Tunicata</taxon>
        <taxon>Ascidiacea</taxon>
        <taxon>Aplousobranchia</taxon>
        <taxon>Clavelinidae</taxon>
        <taxon>Clavelina</taxon>
    </lineage>
</organism>
<feature type="region of interest" description="Disordered" evidence="9">
    <location>
        <begin position="232"/>
        <end position="255"/>
    </location>
</feature>
<dbReference type="Pfam" id="PF00176">
    <property type="entry name" value="SNF2-rel_dom"/>
    <property type="match status" value="1"/>
</dbReference>
<keyword evidence="6" id="KW-0067">ATP-binding</keyword>
<evidence type="ECO:0000256" key="2">
    <source>
        <dbReference type="ARBA" id="ARBA00022737"/>
    </source>
</evidence>
<keyword evidence="8" id="KW-0539">Nucleus</keyword>
<evidence type="ECO:0000256" key="7">
    <source>
        <dbReference type="ARBA" id="ARBA00023125"/>
    </source>
</evidence>
<protein>
    <recommendedName>
        <fullName evidence="14">TATA-binding protein-associated factor 172</fullName>
    </recommendedName>
</protein>
<dbReference type="PANTHER" id="PTHR36498">
    <property type="entry name" value="TATA-BINDING PROTEIN-ASSOCIATED FACTOR 172"/>
    <property type="match status" value="1"/>
</dbReference>
<feature type="domain" description="Helicase C-terminal" evidence="11">
    <location>
        <begin position="1609"/>
        <end position="1763"/>
    </location>
</feature>
<dbReference type="SUPFAM" id="SSF52540">
    <property type="entry name" value="P-loop containing nucleoside triphosphate hydrolases"/>
    <property type="match status" value="2"/>
</dbReference>
<keyword evidence="3" id="KW-0547">Nucleotide-binding</keyword>
<keyword evidence="7" id="KW-0238">DNA-binding</keyword>
<dbReference type="InterPro" id="IPR022707">
    <property type="entry name" value="Mot1_central_dom"/>
</dbReference>
<dbReference type="PROSITE" id="PS51194">
    <property type="entry name" value="HELICASE_CTER"/>
    <property type="match status" value="1"/>
</dbReference>
<dbReference type="InterPro" id="IPR001650">
    <property type="entry name" value="Helicase_C-like"/>
</dbReference>
<dbReference type="Gene3D" id="3.40.50.10810">
    <property type="entry name" value="Tandem AAA-ATPase domain"/>
    <property type="match status" value="1"/>
</dbReference>
<evidence type="ECO:0000259" key="10">
    <source>
        <dbReference type="PROSITE" id="PS51192"/>
    </source>
</evidence>
<dbReference type="SMART" id="SM00490">
    <property type="entry name" value="HELICc"/>
    <property type="match status" value="1"/>
</dbReference>
<dbReference type="SMART" id="SM00487">
    <property type="entry name" value="DEXDc"/>
    <property type="match status" value="1"/>
</dbReference>
<dbReference type="InterPro" id="IPR014001">
    <property type="entry name" value="Helicase_ATP-bd"/>
</dbReference>
<keyword evidence="5" id="KW-0347">Helicase</keyword>
<dbReference type="PROSITE" id="PS51192">
    <property type="entry name" value="HELICASE_ATP_BIND_1"/>
    <property type="match status" value="1"/>
</dbReference>
<dbReference type="Proteomes" id="UP001642483">
    <property type="component" value="Unassembled WGS sequence"/>
</dbReference>
<keyword evidence="13" id="KW-1185">Reference proteome</keyword>
<evidence type="ECO:0000313" key="13">
    <source>
        <dbReference type="Proteomes" id="UP001642483"/>
    </source>
</evidence>
<dbReference type="InterPro" id="IPR000330">
    <property type="entry name" value="SNF2_N"/>
</dbReference>
<dbReference type="InterPro" id="IPR044078">
    <property type="entry name" value="Mot1_ATP-bd"/>
</dbReference>
<dbReference type="CDD" id="cd17999">
    <property type="entry name" value="DEXHc_Mot1"/>
    <property type="match status" value="1"/>
</dbReference>
<dbReference type="InterPro" id="IPR038718">
    <property type="entry name" value="SNF2-like_sf"/>
</dbReference>
<name>A0ABP0EY97_CLALP</name>
<evidence type="ECO:0000256" key="3">
    <source>
        <dbReference type="ARBA" id="ARBA00022741"/>
    </source>
</evidence>
<evidence type="ECO:0000256" key="1">
    <source>
        <dbReference type="ARBA" id="ARBA00004123"/>
    </source>
</evidence>
<evidence type="ECO:0000259" key="11">
    <source>
        <dbReference type="PROSITE" id="PS51194"/>
    </source>
</evidence>
<evidence type="ECO:0000256" key="8">
    <source>
        <dbReference type="ARBA" id="ARBA00023242"/>
    </source>
</evidence>
<feature type="domain" description="Helicase ATP-binding" evidence="10">
    <location>
        <begin position="1255"/>
        <end position="1428"/>
    </location>
</feature>
<comment type="subcellular location">
    <subcellularLocation>
        <location evidence="1">Nucleus</location>
    </subcellularLocation>
</comment>
<evidence type="ECO:0000256" key="6">
    <source>
        <dbReference type="ARBA" id="ARBA00022840"/>
    </source>
</evidence>
<evidence type="ECO:0000256" key="4">
    <source>
        <dbReference type="ARBA" id="ARBA00022801"/>
    </source>
</evidence>
<keyword evidence="4" id="KW-0378">Hydrolase</keyword>
<gene>
    <name evidence="12" type="ORF">CVLEPA_LOCUS1412</name>
</gene>
<evidence type="ECO:0000313" key="12">
    <source>
        <dbReference type="EMBL" id="CAK8672460.1"/>
    </source>
</evidence>
<dbReference type="EMBL" id="CAWYQH010000001">
    <property type="protein sequence ID" value="CAK8672460.1"/>
    <property type="molecule type" value="Genomic_DNA"/>
</dbReference>
<dbReference type="Gene3D" id="3.40.50.300">
    <property type="entry name" value="P-loop containing nucleotide triphosphate hydrolases"/>
    <property type="match status" value="1"/>
</dbReference>
<feature type="compositionally biased region" description="Basic and acidic residues" evidence="9">
    <location>
        <begin position="232"/>
        <end position="242"/>
    </location>
</feature>
<evidence type="ECO:0008006" key="14">
    <source>
        <dbReference type="Google" id="ProtNLM"/>
    </source>
</evidence>
<dbReference type="Pfam" id="PF12054">
    <property type="entry name" value="DUF3535"/>
    <property type="match status" value="1"/>
</dbReference>
<dbReference type="SUPFAM" id="SSF48371">
    <property type="entry name" value="ARM repeat"/>
    <property type="match status" value="1"/>
</dbReference>
<keyword evidence="2" id="KW-0677">Repeat</keyword>
<reference evidence="12 13" key="1">
    <citation type="submission" date="2024-02" db="EMBL/GenBank/DDBJ databases">
        <authorList>
            <person name="Daric V."/>
            <person name="Darras S."/>
        </authorList>
    </citation>
    <scope>NUCLEOTIDE SEQUENCE [LARGE SCALE GENOMIC DNA]</scope>
</reference>
<dbReference type="InterPro" id="IPR027417">
    <property type="entry name" value="P-loop_NTPase"/>
</dbReference>
<proteinExistence type="predicted"/>
<evidence type="ECO:0000256" key="9">
    <source>
        <dbReference type="SAM" id="MobiDB-lite"/>
    </source>
</evidence>
<dbReference type="InterPro" id="IPR016024">
    <property type="entry name" value="ARM-type_fold"/>
</dbReference>
<comment type="caution">
    <text evidence="12">The sequence shown here is derived from an EMBL/GenBank/DDBJ whole genome shotgun (WGS) entry which is preliminary data.</text>
</comment>
<dbReference type="InterPro" id="IPR044972">
    <property type="entry name" value="Mot1"/>
</dbReference>
<accession>A0ABP0EY97</accession>
<evidence type="ECO:0000256" key="5">
    <source>
        <dbReference type="ARBA" id="ARBA00022806"/>
    </source>
</evidence>
<dbReference type="Gene3D" id="1.25.10.10">
    <property type="entry name" value="Leucine-rich Repeat Variant"/>
    <property type="match status" value="2"/>
</dbReference>
<dbReference type="Pfam" id="PF00271">
    <property type="entry name" value="Helicase_C"/>
    <property type="match status" value="1"/>
</dbReference>
<dbReference type="InterPro" id="IPR011989">
    <property type="entry name" value="ARM-like"/>
</dbReference>